<organism evidence="2 3">
    <name type="scientific">Chlamydomonas eustigma</name>
    <dbReference type="NCBI Taxonomy" id="1157962"/>
    <lineage>
        <taxon>Eukaryota</taxon>
        <taxon>Viridiplantae</taxon>
        <taxon>Chlorophyta</taxon>
        <taxon>core chlorophytes</taxon>
        <taxon>Chlorophyceae</taxon>
        <taxon>CS clade</taxon>
        <taxon>Chlamydomonadales</taxon>
        <taxon>Chlamydomonadaceae</taxon>
        <taxon>Chlamydomonas</taxon>
    </lineage>
</organism>
<feature type="region of interest" description="Disordered" evidence="1">
    <location>
        <begin position="1"/>
        <end position="20"/>
    </location>
</feature>
<proteinExistence type="predicted"/>
<dbReference type="Proteomes" id="UP000232323">
    <property type="component" value="Unassembled WGS sequence"/>
</dbReference>
<evidence type="ECO:0000256" key="1">
    <source>
        <dbReference type="SAM" id="MobiDB-lite"/>
    </source>
</evidence>
<evidence type="ECO:0000313" key="3">
    <source>
        <dbReference type="Proteomes" id="UP000232323"/>
    </source>
</evidence>
<comment type="caution">
    <text evidence="2">The sequence shown here is derived from an EMBL/GenBank/DDBJ whole genome shotgun (WGS) entry which is preliminary data.</text>
</comment>
<sequence>MYLLSKQKRDRRKSKEGSTDAIRAEGGRLQACLRRWKSGIGRDASGGMPGTMCWRDRYSVMRIVIASTTVNTAVHVAFTDFGACRGEFAHTMLQYKVVHSVHATECNAGCEHVFKSTMKDLHRTKMITSDIGPACGYNTYDKELWPTFKATNLKDIPVARIAWSFNVGWSEHDISLMIKSVAVCDECAILCTFMQTSKTAVAYKSHRTAAQNVLAILNAPSNSSKSWVHAFDLKVDMKAPGTRGLRGMFFYENSKRHLMSFDWLKTVLY</sequence>
<gene>
    <name evidence="2" type="ORF">CEUSTIGMA_g9810.t1</name>
</gene>
<dbReference type="EMBL" id="BEGY01000080">
    <property type="protein sequence ID" value="GAX82382.1"/>
    <property type="molecule type" value="Genomic_DNA"/>
</dbReference>
<dbReference type="AlphaFoldDB" id="A0A250XHI1"/>
<evidence type="ECO:0000313" key="2">
    <source>
        <dbReference type="EMBL" id="GAX82382.1"/>
    </source>
</evidence>
<feature type="compositionally biased region" description="Basic residues" evidence="1">
    <location>
        <begin position="1"/>
        <end position="12"/>
    </location>
</feature>
<keyword evidence="3" id="KW-1185">Reference proteome</keyword>
<name>A0A250XHI1_9CHLO</name>
<protein>
    <submittedName>
        <fullName evidence="2">Uncharacterized protein</fullName>
    </submittedName>
</protein>
<reference evidence="2 3" key="1">
    <citation type="submission" date="2017-08" db="EMBL/GenBank/DDBJ databases">
        <title>Acidophilic green algal genome provides insights into adaptation to an acidic environment.</title>
        <authorList>
            <person name="Hirooka S."/>
            <person name="Hirose Y."/>
            <person name="Kanesaki Y."/>
            <person name="Higuchi S."/>
            <person name="Fujiwara T."/>
            <person name="Onuma R."/>
            <person name="Era A."/>
            <person name="Ohbayashi R."/>
            <person name="Uzuka A."/>
            <person name="Nozaki H."/>
            <person name="Yoshikawa H."/>
            <person name="Miyagishima S.Y."/>
        </authorList>
    </citation>
    <scope>NUCLEOTIDE SEQUENCE [LARGE SCALE GENOMIC DNA]</scope>
    <source>
        <strain evidence="2 3">NIES-2499</strain>
    </source>
</reference>
<accession>A0A250XHI1</accession>